<evidence type="ECO:0000313" key="1">
    <source>
        <dbReference type="EMBL" id="CAD8213767.1"/>
    </source>
</evidence>
<keyword evidence="2" id="KW-1185">Reference proteome</keyword>
<accession>A0A8S1YMT8</accession>
<reference evidence="1" key="1">
    <citation type="submission" date="2021-01" db="EMBL/GenBank/DDBJ databases">
        <authorList>
            <consortium name="Genoscope - CEA"/>
            <person name="William W."/>
        </authorList>
    </citation>
    <scope>NUCLEOTIDE SEQUENCE</scope>
</reference>
<dbReference type="Proteomes" id="UP000683925">
    <property type="component" value="Unassembled WGS sequence"/>
</dbReference>
<name>A0A8S1YMT8_PAROT</name>
<organism evidence="1 2">
    <name type="scientific">Paramecium octaurelia</name>
    <dbReference type="NCBI Taxonomy" id="43137"/>
    <lineage>
        <taxon>Eukaryota</taxon>
        <taxon>Sar</taxon>
        <taxon>Alveolata</taxon>
        <taxon>Ciliophora</taxon>
        <taxon>Intramacronucleata</taxon>
        <taxon>Oligohymenophorea</taxon>
        <taxon>Peniculida</taxon>
        <taxon>Parameciidae</taxon>
        <taxon>Paramecium</taxon>
    </lineage>
</organism>
<protein>
    <submittedName>
        <fullName evidence="1">Uncharacterized protein</fullName>
    </submittedName>
</protein>
<evidence type="ECO:0000313" key="2">
    <source>
        <dbReference type="Proteomes" id="UP000683925"/>
    </source>
</evidence>
<dbReference type="OrthoDB" id="301216at2759"/>
<dbReference type="OMA" id="ERINDFW"/>
<dbReference type="EMBL" id="CAJJDP010000166">
    <property type="protein sequence ID" value="CAD8213767.1"/>
    <property type="molecule type" value="Genomic_DNA"/>
</dbReference>
<comment type="caution">
    <text evidence="1">The sequence shown here is derived from an EMBL/GenBank/DDBJ whole genome shotgun (WGS) entry which is preliminary data.</text>
</comment>
<gene>
    <name evidence="1" type="ORF">POCTA_138.1.T1630071</name>
</gene>
<proteinExistence type="predicted"/>
<sequence>MKINLNNWNHQLIISIRDDRFASVEDKIKDLPKELICYREFPYSVTDKRTEIKYEVNKIEGGVSFSFQKAQLIEHDPSILIDSLVQKMAKHLEIMTRIFVRRDESKEIVIQKLTYSPTDIEITLQFGNILSGQFYISKMIGNCLMKKEEDFIRIYLIKSEILEGILNTECLKAPPLNLNLLVQQNDIWSLSEQLYHTFLPSQLIQQMLVEYNQTTYLIINQHYQFIPTKELGIFIFKLNSGYQHLNLVISFASKFVNNKLQIHLREATQYSMLMGLQKMDINKFFDDLKFKSFEEFERINDFWDYIQKFFITTLAYTFFYETKFLQLQIFQKLRHQQFFTRVFILILQTIQSFRQCLSIHLRRDPHLDQRQLCSIFQNLTDKYLHILFIRCYDDVPILPQLLKAYQEKIDEQINKFRNISICFEHEINVLTNKLSNISIDLNQNETSSYSLKIVSQQNVQLEYKFTKHYIVKKQIPEKQWSISEFPQSEEQLILSHF</sequence>
<dbReference type="AlphaFoldDB" id="A0A8S1YMT8"/>